<evidence type="ECO:0000313" key="2">
    <source>
        <dbReference type="Proteomes" id="UP000058446"/>
    </source>
</evidence>
<dbReference type="OrthoDB" id="4780710at2"/>
<reference evidence="1 2" key="1">
    <citation type="submission" date="2013-10" db="EMBL/GenBank/DDBJ databases">
        <title>Complete genome sequence of Corynebacterium lactis DSM 45799(T), isolated from raw cow milk.</title>
        <authorList>
            <person name="Ruckert C."/>
            <person name="Albersmeier A."/>
            <person name="Lipski A."/>
            <person name="Kalinowski J."/>
        </authorList>
    </citation>
    <scope>NUCLEOTIDE SEQUENCE [LARGE SCALE GENOMIC DNA]</scope>
    <source>
        <strain evidence="1 2">RW2-5</strain>
    </source>
</reference>
<dbReference type="PATRIC" id="fig|1408189.4.peg.1934"/>
<dbReference type="Proteomes" id="UP000058446">
    <property type="component" value="Chromosome"/>
</dbReference>
<dbReference type="AlphaFoldDB" id="A0A0K2H4K1"/>
<gene>
    <name evidence="1" type="ORF">CLAC_09645</name>
</gene>
<dbReference type="RefSeq" id="WP_053412700.1">
    <property type="nucleotide sequence ID" value="NZ_CP006841.1"/>
</dbReference>
<proteinExistence type="predicted"/>
<evidence type="ECO:0000313" key="1">
    <source>
        <dbReference type="EMBL" id="ALA68641.1"/>
    </source>
</evidence>
<sequence>MTEKLFNPRLIATVWAVYAAATSYGYYGHSVTALTPVEAALPAGSPALAWAAASLLLAIGAATSPRGKWAALGRVSRTAGIAICGALLTMWASSYAIDAIHDGSRMWVSAKNYLLLAITAAASATVMGRNRSRGEVGYGDQLGKSH</sequence>
<accession>A0A0K2H4K1</accession>
<keyword evidence="2" id="KW-1185">Reference proteome</keyword>
<organism evidence="1 2">
    <name type="scientific">Corynebacterium lactis RW2-5</name>
    <dbReference type="NCBI Taxonomy" id="1408189"/>
    <lineage>
        <taxon>Bacteria</taxon>
        <taxon>Bacillati</taxon>
        <taxon>Actinomycetota</taxon>
        <taxon>Actinomycetes</taxon>
        <taxon>Mycobacteriales</taxon>
        <taxon>Corynebacteriaceae</taxon>
        <taxon>Corynebacterium</taxon>
    </lineage>
</organism>
<protein>
    <submittedName>
        <fullName evidence="1">Uncharacterized protein</fullName>
    </submittedName>
</protein>
<dbReference type="KEGG" id="clw:CLAC_09645"/>
<dbReference type="STRING" id="1408189.CLAC_09645"/>
<name>A0A0K2H4K1_9CORY</name>
<dbReference type="EMBL" id="CP006841">
    <property type="protein sequence ID" value="ALA68641.1"/>
    <property type="molecule type" value="Genomic_DNA"/>
</dbReference>